<comment type="caution">
    <text evidence="4">The sequence shown here is derived from an EMBL/GenBank/DDBJ whole genome shotgun (WGS) entry which is preliminary data.</text>
</comment>
<feature type="domain" description="CzcB-like barrel-sandwich hybrid" evidence="3">
    <location>
        <begin position="67"/>
        <end position="213"/>
    </location>
</feature>
<name>Q1N2F4_9GAMM</name>
<reference evidence="4 5" key="1">
    <citation type="submission" date="2006-03" db="EMBL/GenBank/DDBJ databases">
        <authorList>
            <person name="Pinhassi J."/>
            <person name="Pedros-Alio C."/>
            <person name="Ferriera S."/>
            <person name="Johnson J."/>
            <person name="Kravitz S."/>
            <person name="Halpern A."/>
            <person name="Remington K."/>
            <person name="Beeson K."/>
            <person name="Tran B."/>
            <person name="Rogers Y.-H."/>
            <person name="Friedman R."/>
            <person name="Venter J.C."/>
        </authorList>
    </citation>
    <scope>NUCLEOTIDE SEQUENCE [LARGE SCALE GENOMIC DNA]</scope>
    <source>
        <strain evidence="4 5">RED65</strain>
    </source>
</reference>
<feature type="coiled-coil region" evidence="2">
    <location>
        <begin position="157"/>
        <end position="184"/>
    </location>
</feature>
<protein>
    <submittedName>
        <fullName evidence="4">Efflux transporter, RND family, MFP subunit subfamily protein</fullName>
    </submittedName>
</protein>
<keyword evidence="5" id="KW-1185">Reference proteome</keyword>
<dbReference type="InterPro" id="IPR006143">
    <property type="entry name" value="RND_pump_MFP"/>
</dbReference>
<dbReference type="STRING" id="207949.RED65_16486"/>
<proteinExistence type="inferred from homology"/>
<comment type="similarity">
    <text evidence="1">Belongs to the membrane fusion protein (MFP) (TC 8.A.1) family.</text>
</comment>
<evidence type="ECO:0000259" key="3">
    <source>
        <dbReference type="Pfam" id="PF25973"/>
    </source>
</evidence>
<evidence type="ECO:0000313" key="5">
    <source>
        <dbReference type="Proteomes" id="UP000004263"/>
    </source>
</evidence>
<dbReference type="EMBL" id="AAQH01000007">
    <property type="protein sequence ID" value="EAT12453.1"/>
    <property type="molecule type" value="Genomic_DNA"/>
</dbReference>
<dbReference type="Gene3D" id="2.40.50.100">
    <property type="match status" value="1"/>
</dbReference>
<dbReference type="GO" id="GO:0015562">
    <property type="term" value="F:efflux transmembrane transporter activity"/>
    <property type="evidence" value="ECO:0007669"/>
    <property type="project" value="TreeGrafter"/>
</dbReference>
<evidence type="ECO:0000313" key="4">
    <source>
        <dbReference type="EMBL" id="EAT12453.1"/>
    </source>
</evidence>
<dbReference type="RefSeq" id="WP_007018262.1">
    <property type="nucleotide sequence ID" value="NZ_CH724116.1"/>
</dbReference>
<dbReference type="SUPFAM" id="SSF111369">
    <property type="entry name" value="HlyD-like secretion proteins"/>
    <property type="match status" value="1"/>
</dbReference>
<dbReference type="HOGENOM" id="CLU_018816_18_2_6"/>
<dbReference type="GO" id="GO:1990281">
    <property type="term" value="C:efflux pump complex"/>
    <property type="evidence" value="ECO:0007669"/>
    <property type="project" value="TreeGrafter"/>
</dbReference>
<evidence type="ECO:0000256" key="2">
    <source>
        <dbReference type="SAM" id="Coils"/>
    </source>
</evidence>
<dbReference type="Pfam" id="PF25973">
    <property type="entry name" value="BSH_CzcB"/>
    <property type="match status" value="1"/>
</dbReference>
<dbReference type="OrthoDB" id="5730196at2"/>
<dbReference type="Gene3D" id="2.40.30.170">
    <property type="match status" value="1"/>
</dbReference>
<dbReference type="Gene3D" id="1.10.287.470">
    <property type="entry name" value="Helix hairpin bin"/>
    <property type="match status" value="1"/>
</dbReference>
<dbReference type="PANTHER" id="PTHR30469">
    <property type="entry name" value="MULTIDRUG RESISTANCE PROTEIN MDTA"/>
    <property type="match status" value="1"/>
</dbReference>
<dbReference type="Proteomes" id="UP000004263">
    <property type="component" value="Unassembled WGS sequence"/>
</dbReference>
<dbReference type="PANTHER" id="PTHR30469:SF12">
    <property type="entry name" value="MULTIDRUG RESISTANCE PROTEIN MDTA"/>
    <property type="match status" value="1"/>
</dbReference>
<accession>Q1N2F4</accession>
<dbReference type="AlphaFoldDB" id="Q1N2F4"/>
<sequence length="377" mass="41929">MKKQHLSILVILIAGLAIAYSIIKSAPKPQKKIEKEIEPLVEVTDFKPATEPPYWRGGATVNANDYVQLVAQVTGQLEWVNPDIKPGMFVEKGTLLAQIEDADYQLQLQQKQAASIQAQANLDIELGQVENARSDYRLSGIELNPVAKSLALREPQLSSAKAALKMAKADLAKAKLNLQRTQIKMPFDGHVLQQMAFTGSYLNNTNAVFTIIDSSFFWVEVSVPNHFLSILDISASAQVRSLTSDASRQARILSISPSVDANDRQARVLLEIPKPLDTSNGQPLIRYNDYIEVTLYGKQQANLFRLASDKVDTAVVWAVDKNNQLKSIPFSLVFKGREYSWVKFDGEQINSYRQLISELSDKQDGLKVRVQSVDGAQ</sequence>
<evidence type="ECO:0000256" key="1">
    <source>
        <dbReference type="ARBA" id="ARBA00009477"/>
    </source>
</evidence>
<dbReference type="NCBIfam" id="TIGR01730">
    <property type="entry name" value="RND_mfp"/>
    <property type="match status" value="1"/>
</dbReference>
<dbReference type="InterPro" id="IPR058647">
    <property type="entry name" value="BSH_CzcB-like"/>
</dbReference>
<keyword evidence="2" id="KW-0175">Coiled coil</keyword>
<gene>
    <name evidence="4" type="ORF">RED65_16486</name>
</gene>
<organism evidence="4 5">
    <name type="scientific">Bermanella marisrubri</name>
    <dbReference type="NCBI Taxonomy" id="207949"/>
    <lineage>
        <taxon>Bacteria</taxon>
        <taxon>Pseudomonadati</taxon>
        <taxon>Pseudomonadota</taxon>
        <taxon>Gammaproteobacteria</taxon>
        <taxon>Oceanospirillales</taxon>
        <taxon>Oceanospirillaceae</taxon>
        <taxon>Bermanella</taxon>
    </lineage>
</organism>